<organism evidence="1 2">
    <name type="scientific">Pueribacillus theae</name>
    <dbReference type="NCBI Taxonomy" id="2171751"/>
    <lineage>
        <taxon>Bacteria</taxon>
        <taxon>Bacillati</taxon>
        <taxon>Bacillota</taxon>
        <taxon>Bacilli</taxon>
        <taxon>Bacillales</taxon>
        <taxon>Bacillaceae</taxon>
        <taxon>Pueribacillus</taxon>
    </lineage>
</organism>
<dbReference type="Gene3D" id="2.60.40.420">
    <property type="entry name" value="Cupredoxins - blue copper proteins"/>
    <property type="match status" value="1"/>
</dbReference>
<gene>
    <name evidence="1" type="ORF">DCC39_04800</name>
</gene>
<dbReference type="AlphaFoldDB" id="A0A2U1K5H2"/>
<dbReference type="SUPFAM" id="SSF49503">
    <property type="entry name" value="Cupredoxins"/>
    <property type="match status" value="1"/>
</dbReference>
<proteinExistence type="predicted"/>
<dbReference type="InterPro" id="IPR008972">
    <property type="entry name" value="Cupredoxin"/>
</dbReference>
<reference evidence="1 2" key="1">
    <citation type="submission" date="2018-04" db="EMBL/GenBank/DDBJ databases">
        <title>Camelliibacillus theae gen. nov., sp. nov., isolated from Pu'er tea.</title>
        <authorList>
            <person name="Niu L."/>
        </authorList>
    </citation>
    <scope>NUCLEOTIDE SEQUENCE [LARGE SCALE GENOMIC DNA]</scope>
    <source>
        <strain evidence="1 2">T8</strain>
    </source>
</reference>
<dbReference type="OrthoDB" id="279535at2"/>
<sequence>MKNLQMSLCLAFIFLLVACTDKEKFESIDDPSVNKSHASPPGETVTLEASYWTFDQETYKVPAGDVTIHLKNKEGFHGIIIEGTDVSIEGDGSYHTTLEPGEYKIFCSIICGTGHSDMTATLIVE</sequence>
<name>A0A2U1K5H2_9BACI</name>
<comment type="caution">
    <text evidence="1">The sequence shown here is derived from an EMBL/GenBank/DDBJ whole genome shotgun (WGS) entry which is preliminary data.</text>
</comment>
<evidence type="ECO:0000313" key="1">
    <source>
        <dbReference type="EMBL" id="PWA12766.1"/>
    </source>
</evidence>
<keyword evidence="2" id="KW-1185">Reference proteome</keyword>
<dbReference type="Proteomes" id="UP000245998">
    <property type="component" value="Unassembled WGS sequence"/>
</dbReference>
<protein>
    <submittedName>
        <fullName evidence="1">Cytochrome C oxidase subunit II</fullName>
    </submittedName>
</protein>
<dbReference type="EMBL" id="QCZG01000006">
    <property type="protein sequence ID" value="PWA12766.1"/>
    <property type="molecule type" value="Genomic_DNA"/>
</dbReference>
<accession>A0A2U1K5H2</accession>
<evidence type="ECO:0000313" key="2">
    <source>
        <dbReference type="Proteomes" id="UP000245998"/>
    </source>
</evidence>
<dbReference type="PROSITE" id="PS51257">
    <property type="entry name" value="PROKAR_LIPOPROTEIN"/>
    <property type="match status" value="1"/>
</dbReference>